<protein>
    <recommendedName>
        <fullName evidence="7">C2H2-type domain-containing protein</fullName>
    </recommendedName>
</protein>
<dbReference type="PROSITE" id="PS50157">
    <property type="entry name" value="ZINC_FINGER_C2H2_2"/>
    <property type="match status" value="2"/>
</dbReference>
<evidence type="ECO:0000313" key="9">
    <source>
        <dbReference type="Proteomes" id="UP000305948"/>
    </source>
</evidence>
<evidence type="ECO:0000256" key="3">
    <source>
        <dbReference type="ARBA" id="ARBA00022771"/>
    </source>
</evidence>
<dbReference type="EMBL" id="ML213504">
    <property type="protein sequence ID" value="TFK55561.1"/>
    <property type="molecule type" value="Genomic_DNA"/>
</dbReference>
<evidence type="ECO:0000256" key="6">
    <source>
        <dbReference type="SAM" id="MobiDB-lite"/>
    </source>
</evidence>
<keyword evidence="9" id="KW-1185">Reference proteome</keyword>
<dbReference type="PROSITE" id="PS00028">
    <property type="entry name" value="ZINC_FINGER_C2H2_1"/>
    <property type="match status" value="4"/>
</dbReference>
<proteinExistence type="predicted"/>
<feature type="compositionally biased region" description="Basic residues" evidence="6">
    <location>
        <begin position="131"/>
        <end position="140"/>
    </location>
</feature>
<keyword evidence="4" id="KW-0862">Zinc</keyword>
<evidence type="ECO:0000256" key="5">
    <source>
        <dbReference type="PROSITE-ProRule" id="PRU00042"/>
    </source>
</evidence>
<dbReference type="GO" id="GO:0000785">
    <property type="term" value="C:chromatin"/>
    <property type="evidence" value="ECO:0007669"/>
    <property type="project" value="TreeGrafter"/>
</dbReference>
<keyword evidence="3 5" id="KW-0863">Zinc-finger</keyword>
<feature type="domain" description="C2H2-type" evidence="7">
    <location>
        <begin position="54"/>
        <end position="83"/>
    </location>
</feature>
<reference evidence="8 9" key="1">
    <citation type="journal article" date="2019" name="Nat. Ecol. Evol.">
        <title>Megaphylogeny resolves global patterns of mushroom evolution.</title>
        <authorList>
            <person name="Varga T."/>
            <person name="Krizsan K."/>
            <person name="Foldi C."/>
            <person name="Dima B."/>
            <person name="Sanchez-Garcia M."/>
            <person name="Sanchez-Ramirez S."/>
            <person name="Szollosi G.J."/>
            <person name="Szarkandi J.G."/>
            <person name="Papp V."/>
            <person name="Albert L."/>
            <person name="Andreopoulos W."/>
            <person name="Angelini C."/>
            <person name="Antonin V."/>
            <person name="Barry K.W."/>
            <person name="Bougher N.L."/>
            <person name="Buchanan P."/>
            <person name="Buyck B."/>
            <person name="Bense V."/>
            <person name="Catcheside P."/>
            <person name="Chovatia M."/>
            <person name="Cooper J."/>
            <person name="Damon W."/>
            <person name="Desjardin D."/>
            <person name="Finy P."/>
            <person name="Geml J."/>
            <person name="Haridas S."/>
            <person name="Hughes K."/>
            <person name="Justo A."/>
            <person name="Karasinski D."/>
            <person name="Kautmanova I."/>
            <person name="Kiss B."/>
            <person name="Kocsube S."/>
            <person name="Kotiranta H."/>
            <person name="LaButti K.M."/>
            <person name="Lechner B.E."/>
            <person name="Liimatainen K."/>
            <person name="Lipzen A."/>
            <person name="Lukacs Z."/>
            <person name="Mihaltcheva S."/>
            <person name="Morgado L.N."/>
            <person name="Niskanen T."/>
            <person name="Noordeloos M.E."/>
            <person name="Ohm R.A."/>
            <person name="Ortiz-Santana B."/>
            <person name="Ovrebo C."/>
            <person name="Racz N."/>
            <person name="Riley R."/>
            <person name="Savchenko A."/>
            <person name="Shiryaev A."/>
            <person name="Soop K."/>
            <person name="Spirin V."/>
            <person name="Szebenyi C."/>
            <person name="Tomsovsky M."/>
            <person name="Tulloss R.E."/>
            <person name="Uehling J."/>
            <person name="Grigoriev I.V."/>
            <person name="Vagvolgyi C."/>
            <person name="Papp T."/>
            <person name="Martin F.M."/>
            <person name="Miettinen O."/>
            <person name="Hibbett D.S."/>
            <person name="Nagy L.G."/>
        </authorList>
    </citation>
    <scope>NUCLEOTIDE SEQUENCE [LARGE SCALE GENOMIC DNA]</scope>
    <source>
        <strain evidence="8 9">OMC1185</strain>
    </source>
</reference>
<dbReference type="FunFam" id="3.30.160.60:FF:000125">
    <property type="entry name" value="Putative zinc finger protein 143"/>
    <property type="match status" value="1"/>
</dbReference>
<feature type="region of interest" description="Disordered" evidence="6">
    <location>
        <begin position="131"/>
        <end position="150"/>
    </location>
</feature>
<feature type="domain" description="C2H2-type" evidence="7">
    <location>
        <begin position="23"/>
        <end position="53"/>
    </location>
</feature>
<dbReference type="GO" id="GO:0031519">
    <property type="term" value="C:PcG protein complex"/>
    <property type="evidence" value="ECO:0007669"/>
    <property type="project" value="TreeGrafter"/>
</dbReference>
<dbReference type="OrthoDB" id="654211at2759"/>
<dbReference type="InterPro" id="IPR013087">
    <property type="entry name" value="Znf_C2H2_type"/>
</dbReference>
<dbReference type="Pfam" id="PF00096">
    <property type="entry name" value="zf-C2H2"/>
    <property type="match status" value="1"/>
</dbReference>
<sequence length="309" mass="34434">MSAIPSQDKWMNGIDTALGKKTLMCGVDGCTKTFTRTAEVQRHEKNVHLRIRPFRCEWEGCGARFSAKTSLDNHMNTHTGAKPHLCGVDGCLKAFADQSSRSRHRLERHTICELYVCEVAGCGARIKRRTGMNTHRKKKHDLPPLSHKPREDRRDIQYLPSWDAFYAFDSFEAMSPGGDAASSEASSLGTPSPPTYVAPMFPIEDLMLTVPWNDGSIAFDENVDHSETSYCAFNNQAAYTIAAHNSSSKYPVPQPAQDLSMNFMQAQTWGTPCGTSPNYAQDYVPYTPMTPLYSNEIDALLALAYMNTM</sequence>
<keyword evidence="2" id="KW-0677">Repeat</keyword>
<evidence type="ECO:0000313" key="8">
    <source>
        <dbReference type="EMBL" id="TFK55561.1"/>
    </source>
</evidence>
<dbReference type="PANTHER" id="PTHR14003:SF22">
    <property type="entry name" value="FINGER DOMAIN PROTEIN, PUTATIVE (AFU_ORTHOLOGUE AFUA_4G11480)-RELATED"/>
    <property type="match status" value="1"/>
</dbReference>
<dbReference type="SMART" id="SM00355">
    <property type="entry name" value="ZnF_C2H2"/>
    <property type="match status" value="4"/>
</dbReference>
<name>A0A5C3NPG4_9AGAM</name>
<dbReference type="InterPro" id="IPR036236">
    <property type="entry name" value="Znf_C2H2_sf"/>
</dbReference>
<organism evidence="8 9">
    <name type="scientific">Heliocybe sulcata</name>
    <dbReference type="NCBI Taxonomy" id="5364"/>
    <lineage>
        <taxon>Eukaryota</taxon>
        <taxon>Fungi</taxon>
        <taxon>Dikarya</taxon>
        <taxon>Basidiomycota</taxon>
        <taxon>Agaricomycotina</taxon>
        <taxon>Agaricomycetes</taxon>
        <taxon>Gloeophyllales</taxon>
        <taxon>Gloeophyllaceae</taxon>
        <taxon>Heliocybe</taxon>
    </lineage>
</organism>
<evidence type="ECO:0000256" key="1">
    <source>
        <dbReference type="ARBA" id="ARBA00022723"/>
    </source>
</evidence>
<evidence type="ECO:0000256" key="2">
    <source>
        <dbReference type="ARBA" id="ARBA00022737"/>
    </source>
</evidence>
<dbReference type="GO" id="GO:0008270">
    <property type="term" value="F:zinc ion binding"/>
    <property type="evidence" value="ECO:0007669"/>
    <property type="project" value="UniProtKB-KW"/>
</dbReference>
<dbReference type="GO" id="GO:0000978">
    <property type="term" value="F:RNA polymerase II cis-regulatory region sequence-specific DNA binding"/>
    <property type="evidence" value="ECO:0007669"/>
    <property type="project" value="TreeGrafter"/>
</dbReference>
<gene>
    <name evidence="8" type="ORF">OE88DRAFT_633455</name>
</gene>
<dbReference type="STRING" id="5364.A0A5C3NPG4"/>
<dbReference type="GO" id="GO:0000981">
    <property type="term" value="F:DNA-binding transcription factor activity, RNA polymerase II-specific"/>
    <property type="evidence" value="ECO:0007669"/>
    <property type="project" value="UniProtKB-ARBA"/>
</dbReference>
<keyword evidence="1" id="KW-0479">Metal-binding</keyword>
<dbReference type="GO" id="GO:0005667">
    <property type="term" value="C:transcription regulator complex"/>
    <property type="evidence" value="ECO:0007669"/>
    <property type="project" value="TreeGrafter"/>
</dbReference>
<dbReference type="PANTHER" id="PTHR14003">
    <property type="entry name" value="TRANSCRIPTIONAL REPRESSOR PROTEIN YY"/>
    <property type="match status" value="1"/>
</dbReference>
<evidence type="ECO:0000259" key="7">
    <source>
        <dbReference type="PROSITE" id="PS50157"/>
    </source>
</evidence>
<dbReference type="Gene3D" id="3.30.160.60">
    <property type="entry name" value="Classic Zinc Finger"/>
    <property type="match status" value="3"/>
</dbReference>
<accession>A0A5C3NPG4</accession>
<dbReference type="AlphaFoldDB" id="A0A5C3NPG4"/>
<dbReference type="SUPFAM" id="SSF57667">
    <property type="entry name" value="beta-beta-alpha zinc fingers"/>
    <property type="match status" value="2"/>
</dbReference>
<evidence type="ECO:0000256" key="4">
    <source>
        <dbReference type="ARBA" id="ARBA00022833"/>
    </source>
</evidence>
<dbReference type="Proteomes" id="UP000305948">
    <property type="component" value="Unassembled WGS sequence"/>
</dbReference>